<dbReference type="EMBL" id="JANJYJ010000007">
    <property type="protein sequence ID" value="KAK3199201.1"/>
    <property type="molecule type" value="Genomic_DNA"/>
</dbReference>
<protein>
    <submittedName>
        <fullName evidence="1">Uncharacterized protein</fullName>
    </submittedName>
</protein>
<feature type="non-terminal residue" evidence="1">
    <location>
        <position position="1"/>
    </location>
</feature>
<sequence>YPGVLTSSKQSLHSVSMLEFFSKRLIEHTQKSSNSVVVYHLTQRINQITLLYQIPMKMKQKMYPEQP</sequence>
<comment type="caution">
    <text evidence="1">The sequence shown here is derived from an EMBL/GenBank/DDBJ whole genome shotgun (WGS) entry which is preliminary data.</text>
</comment>
<gene>
    <name evidence="1" type="ORF">Dsin_022616</name>
</gene>
<evidence type="ECO:0000313" key="2">
    <source>
        <dbReference type="Proteomes" id="UP001281410"/>
    </source>
</evidence>
<organism evidence="1 2">
    <name type="scientific">Dipteronia sinensis</name>
    <dbReference type="NCBI Taxonomy" id="43782"/>
    <lineage>
        <taxon>Eukaryota</taxon>
        <taxon>Viridiplantae</taxon>
        <taxon>Streptophyta</taxon>
        <taxon>Embryophyta</taxon>
        <taxon>Tracheophyta</taxon>
        <taxon>Spermatophyta</taxon>
        <taxon>Magnoliopsida</taxon>
        <taxon>eudicotyledons</taxon>
        <taxon>Gunneridae</taxon>
        <taxon>Pentapetalae</taxon>
        <taxon>rosids</taxon>
        <taxon>malvids</taxon>
        <taxon>Sapindales</taxon>
        <taxon>Sapindaceae</taxon>
        <taxon>Hippocastanoideae</taxon>
        <taxon>Acereae</taxon>
        <taxon>Dipteronia</taxon>
    </lineage>
</organism>
<evidence type="ECO:0000313" key="1">
    <source>
        <dbReference type="EMBL" id="KAK3199201.1"/>
    </source>
</evidence>
<dbReference type="Proteomes" id="UP001281410">
    <property type="component" value="Unassembled WGS sequence"/>
</dbReference>
<name>A0AAE0A370_9ROSI</name>
<accession>A0AAE0A370</accession>
<reference evidence="1" key="1">
    <citation type="journal article" date="2023" name="Plant J.">
        <title>Genome sequences and population genomics provide insights into the demographic history, inbreeding, and mutation load of two 'living fossil' tree species of Dipteronia.</title>
        <authorList>
            <person name="Feng Y."/>
            <person name="Comes H.P."/>
            <person name="Chen J."/>
            <person name="Zhu S."/>
            <person name="Lu R."/>
            <person name="Zhang X."/>
            <person name="Li P."/>
            <person name="Qiu J."/>
            <person name="Olsen K.M."/>
            <person name="Qiu Y."/>
        </authorList>
    </citation>
    <scope>NUCLEOTIDE SEQUENCE</scope>
    <source>
        <strain evidence="1">NBL</strain>
    </source>
</reference>
<keyword evidence="2" id="KW-1185">Reference proteome</keyword>
<proteinExistence type="predicted"/>
<dbReference type="AlphaFoldDB" id="A0AAE0A370"/>